<evidence type="ECO:0000256" key="2">
    <source>
        <dbReference type="ARBA" id="ARBA00023125"/>
    </source>
</evidence>
<dbReference type="AlphaFoldDB" id="A0A220MFG0"/>
<dbReference type="PANTHER" id="PTHR46797:SF23">
    <property type="entry name" value="HTH-TYPE TRANSCRIPTIONAL REGULATOR SUTR"/>
    <property type="match status" value="1"/>
</dbReference>
<dbReference type="KEGG" id="bfm:BP422_09400"/>
<dbReference type="InterPro" id="IPR001387">
    <property type="entry name" value="Cro/C1-type_HTH"/>
</dbReference>
<evidence type="ECO:0000256" key="1">
    <source>
        <dbReference type="ARBA" id="ARBA00023015"/>
    </source>
</evidence>
<accession>A0A220MFG0</accession>
<dbReference type="GO" id="GO:0005829">
    <property type="term" value="C:cytosol"/>
    <property type="evidence" value="ECO:0007669"/>
    <property type="project" value="TreeGrafter"/>
</dbReference>
<proteinExistence type="predicted"/>
<dbReference type="Gene3D" id="2.60.120.10">
    <property type="entry name" value="Jelly Rolls"/>
    <property type="match status" value="1"/>
</dbReference>
<dbReference type="SUPFAM" id="SSF47413">
    <property type="entry name" value="lambda repressor-like DNA-binding domains"/>
    <property type="match status" value="1"/>
</dbReference>
<dbReference type="InterPro" id="IPR014710">
    <property type="entry name" value="RmlC-like_jellyroll"/>
</dbReference>
<feature type="domain" description="HTH cro/C1-type" evidence="4">
    <location>
        <begin position="12"/>
        <end position="66"/>
    </location>
</feature>
<dbReference type="CDD" id="cd00093">
    <property type="entry name" value="HTH_XRE"/>
    <property type="match status" value="1"/>
</dbReference>
<keyword evidence="3" id="KW-0804">Transcription</keyword>
<dbReference type="InterPro" id="IPR011051">
    <property type="entry name" value="RmlC_Cupin_sf"/>
</dbReference>
<dbReference type="Pfam" id="PF01381">
    <property type="entry name" value="HTH_3"/>
    <property type="match status" value="1"/>
</dbReference>
<dbReference type="GO" id="GO:0003700">
    <property type="term" value="F:DNA-binding transcription factor activity"/>
    <property type="evidence" value="ECO:0007669"/>
    <property type="project" value="TreeGrafter"/>
</dbReference>
<dbReference type="SUPFAM" id="SSF51182">
    <property type="entry name" value="RmlC-like cupins"/>
    <property type="match status" value="1"/>
</dbReference>
<dbReference type="Gene3D" id="1.10.260.40">
    <property type="entry name" value="lambda repressor-like DNA-binding domains"/>
    <property type="match status" value="1"/>
</dbReference>
<dbReference type="Pfam" id="PF07883">
    <property type="entry name" value="Cupin_2"/>
    <property type="match status" value="1"/>
</dbReference>
<dbReference type="InterPro" id="IPR013096">
    <property type="entry name" value="Cupin_2"/>
</dbReference>
<dbReference type="SMART" id="SM00530">
    <property type="entry name" value="HTH_XRE"/>
    <property type="match status" value="1"/>
</dbReference>
<reference evidence="5 6" key="1">
    <citation type="submission" date="2016-11" db="EMBL/GenBank/DDBJ databases">
        <authorList>
            <person name="Jaros S."/>
            <person name="Januszkiewicz K."/>
            <person name="Wedrychowicz H."/>
        </authorList>
    </citation>
    <scope>NUCLEOTIDE SEQUENCE [LARGE SCALE GENOMIC DNA]</scope>
    <source>
        <strain evidence="5 6">NF2</strain>
    </source>
</reference>
<dbReference type="PROSITE" id="PS50943">
    <property type="entry name" value="HTH_CROC1"/>
    <property type="match status" value="1"/>
</dbReference>
<evidence type="ECO:0000313" key="6">
    <source>
        <dbReference type="Proteomes" id="UP000197781"/>
    </source>
</evidence>
<organism evidence="5 6">
    <name type="scientific">Brevibacillus formosus</name>
    <dbReference type="NCBI Taxonomy" id="54913"/>
    <lineage>
        <taxon>Bacteria</taxon>
        <taxon>Bacillati</taxon>
        <taxon>Bacillota</taxon>
        <taxon>Bacilli</taxon>
        <taxon>Bacillales</taxon>
        <taxon>Paenibacillaceae</taxon>
        <taxon>Brevibacillus</taxon>
    </lineage>
</organism>
<protein>
    <submittedName>
        <fullName evidence="5">DNA-binding protein</fullName>
    </submittedName>
</protein>
<sequence length="185" mass="21041">MEEFHTNIGENIKRIRKERNLSLDKTSEITGVSKTMLGQIERGKSAPTITTLWKIASGLRLSFSSLVSQYKPNVTIVKKKEVNPIIENNGQYRVYPLVPYNPEQQFEIFSVTLEPGCEHIADPHSTGVEEFILVNEGTLEVVVNEQVYVVEPEDTLIFKADRPHIYRNNGDHIVKCSIVIHYSSQ</sequence>
<dbReference type="CDD" id="cd02209">
    <property type="entry name" value="cupin_XRE_C"/>
    <property type="match status" value="1"/>
</dbReference>
<dbReference type="InterPro" id="IPR010982">
    <property type="entry name" value="Lambda_DNA-bd_dom_sf"/>
</dbReference>
<name>A0A220MFG0_9BACL</name>
<evidence type="ECO:0000313" key="5">
    <source>
        <dbReference type="EMBL" id="ASJ53748.1"/>
    </source>
</evidence>
<gene>
    <name evidence="5" type="ORF">BP422_09400</name>
</gene>
<dbReference type="EMBL" id="CP018145">
    <property type="protein sequence ID" value="ASJ53748.1"/>
    <property type="molecule type" value="Genomic_DNA"/>
</dbReference>
<evidence type="ECO:0000259" key="4">
    <source>
        <dbReference type="PROSITE" id="PS50943"/>
    </source>
</evidence>
<keyword evidence="2 5" id="KW-0238">DNA-binding</keyword>
<dbReference type="GO" id="GO:0003677">
    <property type="term" value="F:DNA binding"/>
    <property type="evidence" value="ECO:0007669"/>
    <property type="project" value="UniProtKB-KW"/>
</dbReference>
<dbReference type="PANTHER" id="PTHR46797">
    <property type="entry name" value="HTH-TYPE TRANSCRIPTIONAL REGULATOR"/>
    <property type="match status" value="1"/>
</dbReference>
<evidence type="ECO:0000256" key="3">
    <source>
        <dbReference type="ARBA" id="ARBA00023163"/>
    </source>
</evidence>
<dbReference type="InterPro" id="IPR050807">
    <property type="entry name" value="TransReg_Diox_bact_type"/>
</dbReference>
<dbReference type="RefSeq" id="WP_088907542.1">
    <property type="nucleotide sequence ID" value="NZ_CP018145.1"/>
</dbReference>
<keyword evidence="1" id="KW-0805">Transcription regulation</keyword>
<dbReference type="Proteomes" id="UP000197781">
    <property type="component" value="Chromosome"/>
</dbReference>